<dbReference type="PROSITE" id="PS51845">
    <property type="entry name" value="PDEASE_I_2"/>
    <property type="match status" value="1"/>
</dbReference>
<proteinExistence type="predicted"/>
<keyword evidence="3" id="KW-1185">Reference proteome</keyword>
<dbReference type="Pfam" id="PF00233">
    <property type="entry name" value="PDEase_I"/>
    <property type="match status" value="1"/>
</dbReference>
<dbReference type="Gene3D" id="1.10.1300.10">
    <property type="entry name" value="3'5'-cyclic nucleotide phosphodiesterase, catalytic domain"/>
    <property type="match status" value="1"/>
</dbReference>
<dbReference type="GO" id="GO:0004114">
    <property type="term" value="F:3',5'-cyclic-nucleotide phosphodiesterase activity"/>
    <property type="evidence" value="ECO:0007669"/>
    <property type="project" value="InterPro"/>
</dbReference>
<dbReference type="OrthoDB" id="295473at2759"/>
<dbReference type="EMBL" id="GL732636">
    <property type="protein sequence ID" value="EFX69456.1"/>
    <property type="molecule type" value="Genomic_DNA"/>
</dbReference>
<dbReference type="AlphaFoldDB" id="E9HFN1"/>
<dbReference type="STRING" id="6669.E9HFN1"/>
<name>E9HFN1_DAPPU</name>
<dbReference type="InParanoid" id="E9HFN1"/>
<organism evidence="2 3">
    <name type="scientific">Daphnia pulex</name>
    <name type="common">Water flea</name>
    <dbReference type="NCBI Taxonomy" id="6669"/>
    <lineage>
        <taxon>Eukaryota</taxon>
        <taxon>Metazoa</taxon>
        <taxon>Ecdysozoa</taxon>
        <taxon>Arthropoda</taxon>
        <taxon>Crustacea</taxon>
        <taxon>Branchiopoda</taxon>
        <taxon>Diplostraca</taxon>
        <taxon>Cladocera</taxon>
        <taxon>Anomopoda</taxon>
        <taxon>Daphniidae</taxon>
        <taxon>Daphnia</taxon>
    </lineage>
</organism>
<dbReference type="InterPro" id="IPR002073">
    <property type="entry name" value="PDEase_catalytic_dom"/>
</dbReference>
<evidence type="ECO:0000259" key="1">
    <source>
        <dbReference type="PROSITE" id="PS51845"/>
    </source>
</evidence>
<dbReference type="GO" id="GO:0007165">
    <property type="term" value="P:signal transduction"/>
    <property type="evidence" value="ECO:0007669"/>
    <property type="project" value="InterPro"/>
</dbReference>
<protein>
    <recommendedName>
        <fullName evidence="1">PDEase domain-containing protein</fullName>
    </recommendedName>
</protein>
<reference evidence="2 3" key="1">
    <citation type="journal article" date="2011" name="Science">
        <title>The ecoresponsive genome of Daphnia pulex.</title>
        <authorList>
            <person name="Colbourne J.K."/>
            <person name="Pfrender M.E."/>
            <person name="Gilbert D."/>
            <person name="Thomas W.K."/>
            <person name="Tucker A."/>
            <person name="Oakley T.H."/>
            <person name="Tokishita S."/>
            <person name="Aerts A."/>
            <person name="Arnold G.J."/>
            <person name="Basu M.K."/>
            <person name="Bauer D.J."/>
            <person name="Caceres C.E."/>
            <person name="Carmel L."/>
            <person name="Casola C."/>
            <person name="Choi J.H."/>
            <person name="Detter J.C."/>
            <person name="Dong Q."/>
            <person name="Dusheyko S."/>
            <person name="Eads B.D."/>
            <person name="Frohlich T."/>
            <person name="Geiler-Samerotte K.A."/>
            <person name="Gerlach D."/>
            <person name="Hatcher P."/>
            <person name="Jogdeo S."/>
            <person name="Krijgsveld J."/>
            <person name="Kriventseva E.V."/>
            <person name="Kultz D."/>
            <person name="Laforsch C."/>
            <person name="Lindquist E."/>
            <person name="Lopez J."/>
            <person name="Manak J.R."/>
            <person name="Muller J."/>
            <person name="Pangilinan J."/>
            <person name="Patwardhan R.P."/>
            <person name="Pitluck S."/>
            <person name="Pritham E.J."/>
            <person name="Rechtsteiner A."/>
            <person name="Rho M."/>
            <person name="Rogozin I.B."/>
            <person name="Sakarya O."/>
            <person name="Salamov A."/>
            <person name="Schaack S."/>
            <person name="Shapiro H."/>
            <person name="Shiga Y."/>
            <person name="Skalitzky C."/>
            <person name="Smith Z."/>
            <person name="Souvorov A."/>
            <person name="Sung W."/>
            <person name="Tang Z."/>
            <person name="Tsuchiya D."/>
            <person name="Tu H."/>
            <person name="Vos H."/>
            <person name="Wang M."/>
            <person name="Wolf Y.I."/>
            <person name="Yamagata H."/>
            <person name="Yamada T."/>
            <person name="Ye Y."/>
            <person name="Shaw J.R."/>
            <person name="Andrews J."/>
            <person name="Crease T.J."/>
            <person name="Tang H."/>
            <person name="Lucas S.M."/>
            <person name="Robertson H.M."/>
            <person name="Bork P."/>
            <person name="Koonin E.V."/>
            <person name="Zdobnov E.M."/>
            <person name="Grigoriev I.V."/>
            <person name="Lynch M."/>
            <person name="Boore J.L."/>
        </authorList>
    </citation>
    <scope>NUCLEOTIDE SEQUENCE [LARGE SCALE GENOMIC DNA]</scope>
</reference>
<feature type="domain" description="PDEase" evidence="1">
    <location>
        <begin position="1"/>
        <end position="62"/>
    </location>
</feature>
<dbReference type="HOGENOM" id="CLU_2910709_0_0_1"/>
<dbReference type="SUPFAM" id="SSF109604">
    <property type="entry name" value="HD-domain/PDEase-like"/>
    <property type="match status" value="1"/>
</dbReference>
<gene>
    <name evidence="2" type="ORF">DAPPUDRAFT_62223</name>
</gene>
<dbReference type="Proteomes" id="UP000000305">
    <property type="component" value="Unassembled WGS sequence"/>
</dbReference>
<accession>E9HFN1</accession>
<evidence type="ECO:0000313" key="3">
    <source>
        <dbReference type="Proteomes" id="UP000000305"/>
    </source>
</evidence>
<sequence>LVYGEFFLQGEMEKKLGRQPATIMDRERACIPHLQIQFYDRDVLVIYFFAIFLPLFSSRSQV</sequence>
<dbReference type="InterPro" id="IPR036971">
    <property type="entry name" value="PDEase_catalytic_dom_sf"/>
</dbReference>
<dbReference type="KEGG" id="dpx:DAPPUDRAFT_62223"/>
<feature type="non-terminal residue" evidence="2">
    <location>
        <position position="1"/>
    </location>
</feature>
<evidence type="ECO:0000313" key="2">
    <source>
        <dbReference type="EMBL" id="EFX69456.1"/>
    </source>
</evidence>